<reference evidence="3 4" key="1">
    <citation type="submission" date="2016-10" db="EMBL/GenBank/DDBJ databases">
        <authorList>
            <person name="de Groot N.N."/>
        </authorList>
    </citation>
    <scope>NUCLEOTIDE SEQUENCE [LARGE SCALE GENOMIC DNA]</scope>
    <source>
        <strain evidence="3 4">CGMCC 1.10457</strain>
    </source>
</reference>
<protein>
    <submittedName>
        <fullName evidence="3">Uncharacterized protein</fullName>
    </submittedName>
</protein>
<evidence type="ECO:0000256" key="1">
    <source>
        <dbReference type="SAM" id="Coils"/>
    </source>
</evidence>
<evidence type="ECO:0000256" key="2">
    <source>
        <dbReference type="SAM" id="Phobius"/>
    </source>
</evidence>
<evidence type="ECO:0000313" key="3">
    <source>
        <dbReference type="EMBL" id="SFS01782.1"/>
    </source>
</evidence>
<dbReference type="EMBL" id="FOZK01000002">
    <property type="protein sequence ID" value="SFS01782.1"/>
    <property type="molecule type" value="Genomic_DNA"/>
</dbReference>
<name>A0A1I6LE91_9EURY</name>
<accession>A0A1I6LE91</accession>
<keyword evidence="4" id="KW-1185">Reference proteome</keyword>
<evidence type="ECO:0000313" key="4">
    <source>
        <dbReference type="Proteomes" id="UP000199062"/>
    </source>
</evidence>
<keyword evidence="1" id="KW-0175">Coiled coil</keyword>
<keyword evidence="2" id="KW-1133">Transmembrane helix</keyword>
<proteinExistence type="predicted"/>
<dbReference type="AlphaFoldDB" id="A0A1I6LE91"/>
<feature type="transmembrane region" description="Helical" evidence="2">
    <location>
        <begin position="16"/>
        <end position="44"/>
    </location>
</feature>
<keyword evidence="2" id="KW-0472">Membrane</keyword>
<organism evidence="3 4">
    <name type="scientific">Halomicrobium zhouii</name>
    <dbReference type="NCBI Taxonomy" id="767519"/>
    <lineage>
        <taxon>Archaea</taxon>
        <taxon>Methanobacteriati</taxon>
        <taxon>Methanobacteriota</taxon>
        <taxon>Stenosarchaea group</taxon>
        <taxon>Halobacteria</taxon>
        <taxon>Halobacteriales</taxon>
        <taxon>Haloarculaceae</taxon>
        <taxon>Halomicrobium</taxon>
    </lineage>
</organism>
<gene>
    <name evidence="3" type="ORF">SAMN05216559_2546</name>
</gene>
<feature type="coiled-coil region" evidence="1">
    <location>
        <begin position="48"/>
        <end position="75"/>
    </location>
</feature>
<dbReference type="RefSeq" id="WP_089816876.1">
    <property type="nucleotide sequence ID" value="NZ_FOZK01000002.1"/>
</dbReference>
<sequence length="81" mass="9030">MYQTALQVGIPGTQEILIIFLILIVLVAPAVVVVLVALGVLRLWRGDSTSDEERIAELEREVEELREERGTATTKPDDELE</sequence>
<keyword evidence="2" id="KW-0812">Transmembrane</keyword>
<dbReference type="STRING" id="767519.SAMN05216559_2546"/>
<dbReference type="Proteomes" id="UP000199062">
    <property type="component" value="Unassembled WGS sequence"/>
</dbReference>